<name>A0AAN6VDS3_9PEZI</name>
<comment type="caution">
    <text evidence="2">The sequence shown here is derived from an EMBL/GenBank/DDBJ whole genome shotgun (WGS) entry which is preliminary data.</text>
</comment>
<reference evidence="2" key="1">
    <citation type="journal article" date="2023" name="Mol. Phylogenet. Evol.">
        <title>Genome-scale phylogeny and comparative genomics of the fungal order Sordariales.</title>
        <authorList>
            <person name="Hensen N."/>
            <person name="Bonometti L."/>
            <person name="Westerberg I."/>
            <person name="Brannstrom I.O."/>
            <person name="Guillou S."/>
            <person name="Cros-Aarteil S."/>
            <person name="Calhoun S."/>
            <person name="Haridas S."/>
            <person name="Kuo A."/>
            <person name="Mondo S."/>
            <person name="Pangilinan J."/>
            <person name="Riley R."/>
            <person name="LaButti K."/>
            <person name="Andreopoulos B."/>
            <person name="Lipzen A."/>
            <person name="Chen C."/>
            <person name="Yan M."/>
            <person name="Daum C."/>
            <person name="Ng V."/>
            <person name="Clum A."/>
            <person name="Steindorff A."/>
            <person name="Ohm R.A."/>
            <person name="Martin F."/>
            <person name="Silar P."/>
            <person name="Natvig D.O."/>
            <person name="Lalanne C."/>
            <person name="Gautier V."/>
            <person name="Ament-Velasquez S.L."/>
            <person name="Kruys A."/>
            <person name="Hutchinson M.I."/>
            <person name="Powell A.J."/>
            <person name="Barry K."/>
            <person name="Miller A.N."/>
            <person name="Grigoriev I.V."/>
            <person name="Debuchy R."/>
            <person name="Gladieux P."/>
            <person name="Hiltunen Thoren M."/>
            <person name="Johannesson H."/>
        </authorList>
    </citation>
    <scope>NUCLEOTIDE SEQUENCE</scope>
    <source>
        <strain evidence="2">CBS 538.74</strain>
    </source>
</reference>
<protein>
    <submittedName>
        <fullName evidence="2">Uncharacterized protein</fullName>
    </submittedName>
</protein>
<reference evidence="2" key="2">
    <citation type="submission" date="2023-05" db="EMBL/GenBank/DDBJ databases">
        <authorList>
            <consortium name="Lawrence Berkeley National Laboratory"/>
            <person name="Steindorff A."/>
            <person name="Hensen N."/>
            <person name="Bonometti L."/>
            <person name="Westerberg I."/>
            <person name="Brannstrom I.O."/>
            <person name="Guillou S."/>
            <person name="Cros-Aarteil S."/>
            <person name="Calhoun S."/>
            <person name="Haridas S."/>
            <person name="Kuo A."/>
            <person name="Mondo S."/>
            <person name="Pangilinan J."/>
            <person name="Riley R."/>
            <person name="Labutti K."/>
            <person name="Andreopoulos B."/>
            <person name="Lipzen A."/>
            <person name="Chen C."/>
            <person name="Yanf M."/>
            <person name="Daum C."/>
            <person name="Ng V."/>
            <person name="Clum A."/>
            <person name="Ohm R."/>
            <person name="Martin F."/>
            <person name="Silar P."/>
            <person name="Natvig D."/>
            <person name="Lalanne C."/>
            <person name="Gautier V."/>
            <person name="Ament-Velasquez S.L."/>
            <person name="Kruys A."/>
            <person name="Hutchinson M.I."/>
            <person name="Powell A.J."/>
            <person name="Barry K."/>
            <person name="Miller A.N."/>
            <person name="Grigoriev I.V."/>
            <person name="Debuchy R."/>
            <person name="Gladieux P."/>
            <person name="Thoren M.H."/>
            <person name="Johannesson H."/>
        </authorList>
    </citation>
    <scope>NUCLEOTIDE SEQUENCE</scope>
    <source>
        <strain evidence="2">CBS 538.74</strain>
    </source>
</reference>
<evidence type="ECO:0000313" key="3">
    <source>
        <dbReference type="Proteomes" id="UP001302745"/>
    </source>
</evidence>
<dbReference type="PANTHER" id="PTHR38790">
    <property type="entry name" value="2EXR DOMAIN-CONTAINING PROTEIN-RELATED"/>
    <property type="match status" value="1"/>
</dbReference>
<dbReference type="Proteomes" id="UP001302745">
    <property type="component" value="Unassembled WGS sequence"/>
</dbReference>
<gene>
    <name evidence="2" type="ORF">C8A00DRAFT_37938</name>
</gene>
<feature type="compositionally biased region" description="Basic residues" evidence="1">
    <location>
        <begin position="1"/>
        <end position="12"/>
    </location>
</feature>
<feature type="region of interest" description="Disordered" evidence="1">
    <location>
        <begin position="1"/>
        <end position="26"/>
    </location>
</feature>
<organism evidence="2 3">
    <name type="scientific">Chaetomidium leptoderma</name>
    <dbReference type="NCBI Taxonomy" id="669021"/>
    <lineage>
        <taxon>Eukaryota</taxon>
        <taxon>Fungi</taxon>
        <taxon>Dikarya</taxon>
        <taxon>Ascomycota</taxon>
        <taxon>Pezizomycotina</taxon>
        <taxon>Sordariomycetes</taxon>
        <taxon>Sordariomycetidae</taxon>
        <taxon>Sordariales</taxon>
        <taxon>Chaetomiaceae</taxon>
        <taxon>Chaetomidium</taxon>
    </lineage>
</organism>
<dbReference type="EMBL" id="MU857156">
    <property type="protein sequence ID" value="KAK4149470.1"/>
    <property type="molecule type" value="Genomic_DNA"/>
</dbReference>
<dbReference type="AlphaFoldDB" id="A0AAN6VDS3"/>
<accession>A0AAN6VDS3</accession>
<evidence type="ECO:0000256" key="1">
    <source>
        <dbReference type="SAM" id="MobiDB-lite"/>
    </source>
</evidence>
<keyword evidence="3" id="KW-1185">Reference proteome</keyword>
<evidence type="ECO:0000313" key="2">
    <source>
        <dbReference type="EMBL" id="KAK4149470.1"/>
    </source>
</evidence>
<sequence length="385" mass="44297">MAKKNKKGKKKPKQQDGKNPELSAKVNPQTGSLLFQRLPQEIRDYIWTQLFYSTRFAFGERPTSRIGRVKIKPAPNGLALLRTCRRAQLEIGDSWLRHVLFCFENIAAMLDKLSTLSVDTLSKLRHIRVSDDVLMLSYPDDDVFYRLVSVLKLLPGLQLDQLTVLGGRGFQVNYDTLGGLIKDGNGWKTLRYICYSSAMLGFPSEQNMDSYPIANWEARPEYWRKPQPKHWQTVMEGRDGVASNPSVTVYRAKEPAMYGSIVDPSRRVKFEQKPHQGQNLRPDVFPADPELMTGDEQKKELMVIVKRGSGANYEEKKDSPFIESDIRRDLPDMTWKQIRALCIDNLFSDDEDEEEGWPEDDPAEADVYKDVDEYTWTPLHFNLDL</sequence>
<proteinExistence type="predicted"/>